<dbReference type="GO" id="GO:0016787">
    <property type="term" value="F:hydrolase activity"/>
    <property type="evidence" value="ECO:0007669"/>
    <property type="project" value="UniProtKB-KW"/>
</dbReference>
<keyword evidence="1" id="KW-0378">Hydrolase</keyword>
<reference evidence="3" key="1">
    <citation type="submission" date="2021-02" db="EMBL/GenBank/DDBJ databases">
        <authorList>
            <person name="Palmer J.M."/>
        </authorList>
    </citation>
    <scope>NUCLEOTIDE SEQUENCE</scope>
    <source>
        <strain evidence="3">SCRP734</strain>
    </source>
</reference>
<dbReference type="EMBL" id="JAGDFM010000256">
    <property type="protein sequence ID" value="KAG7381222.1"/>
    <property type="molecule type" value="Genomic_DNA"/>
</dbReference>
<dbReference type="PANTHER" id="PTHR48081">
    <property type="entry name" value="AB HYDROLASE SUPERFAMILY PROTEIN C4A8.06C"/>
    <property type="match status" value="1"/>
</dbReference>
<sequence length="328" mass="35345">MEETPARPPYDPELEAVIDQAFADGMPLHFGIDDLPTMREEASSVVSPGPILALSPGSNHEERSIAGPNGDIQVSILRPSTFDSTKLHPAILFYHPGGMIIGNRFTGLAALAPYLESYNAIVISPDYRLAPEHPAPSPFEDAYAALEWTGTRLSELGIDPTRLLLAGTSGGGAICAGVTLLARERGGPKVCGQLLVAPMLDDRNDSVSARQFEAEGGKWSSRSNRFAWNCVLGSRSGTPDVKDFEAPGRAKDLSGLPPTYLEVGSAEVCRDEVVAYASKLWESGVQAELHVWPGGWHNFAAHAPDADVSKKALHARHQWVEKQLKQDC</sequence>
<feature type="domain" description="Alpha/beta hydrolase fold-3" evidence="2">
    <location>
        <begin position="91"/>
        <end position="300"/>
    </location>
</feature>
<dbReference type="OrthoDB" id="433474at2759"/>
<accession>A0A8T1VJ45</accession>
<evidence type="ECO:0000256" key="1">
    <source>
        <dbReference type="ARBA" id="ARBA00022801"/>
    </source>
</evidence>
<dbReference type="Proteomes" id="UP000694044">
    <property type="component" value="Unassembled WGS sequence"/>
</dbReference>
<evidence type="ECO:0000313" key="4">
    <source>
        <dbReference type="Proteomes" id="UP000694044"/>
    </source>
</evidence>
<dbReference type="InterPro" id="IPR013094">
    <property type="entry name" value="AB_hydrolase_3"/>
</dbReference>
<comment type="caution">
    <text evidence="3">The sequence shown here is derived from an EMBL/GenBank/DDBJ whole genome shotgun (WGS) entry which is preliminary data.</text>
</comment>
<protein>
    <recommendedName>
        <fullName evidence="2">Alpha/beta hydrolase fold-3 domain-containing protein</fullName>
    </recommendedName>
</protein>
<dbReference type="AlphaFoldDB" id="A0A8T1VJ45"/>
<organism evidence="3 4">
    <name type="scientific">Phytophthora pseudosyringae</name>
    <dbReference type="NCBI Taxonomy" id="221518"/>
    <lineage>
        <taxon>Eukaryota</taxon>
        <taxon>Sar</taxon>
        <taxon>Stramenopiles</taxon>
        <taxon>Oomycota</taxon>
        <taxon>Peronosporomycetes</taxon>
        <taxon>Peronosporales</taxon>
        <taxon>Peronosporaceae</taxon>
        <taxon>Phytophthora</taxon>
    </lineage>
</organism>
<evidence type="ECO:0000313" key="3">
    <source>
        <dbReference type="EMBL" id="KAG7381222.1"/>
    </source>
</evidence>
<name>A0A8T1VJ45_9STRA</name>
<dbReference type="Pfam" id="PF07859">
    <property type="entry name" value="Abhydrolase_3"/>
    <property type="match status" value="1"/>
</dbReference>
<gene>
    <name evidence="3" type="ORF">PHYPSEUDO_006308</name>
</gene>
<proteinExistence type="predicted"/>
<evidence type="ECO:0000259" key="2">
    <source>
        <dbReference type="Pfam" id="PF07859"/>
    </source>
</evidence>
<dbReference type="PANTHER" id="PTHR48081:SF8">
    <property type="entry name" value="ALPHA_BETA HYDROLASE FOLD-3 DOMAIN-CONTAINING PROTEIN-RELATED"/>
    <property type="match status" value="1"/>
</dbReference>
<keyword evidence="4" id="KW-1185">Reference proteome</keyword>
<dbReference type="InterPro" id="IPR050300">
    <property type="entry name" value="GDXG_lipolytic_enzyme"/>
</dbReference>